<organism evidence="9 10">
    <name type="scientific">Orlajensenia flava</name>
    <dbReference type="NCBI Taxonomy" id="2565934"/>
    <lineage>
        <taxon>Bacteria</taxon>
        <taxon>Bacillati</taxon>
        <taxon>Actinomycetota</taxon>
        <taxon>Actinomycetes</taxon>
        <taxon>Micrococcales</taxon>
        <taxon>Microbacteriaceae</taxon>
        <taxon>Orlajensenia</taxon>
    </lineage>
</organism>
<protein>
    <submittedName>
        <fullName evidence="9">Carbohydrate ABC transporter permease</fullName>
    </submittedName>
</protein>
<dbReference type="RefSeq" id="WP_136424635.1">
    <property type="nucleotide sequence ID" value="NZ_SSSN01000007.1"/>
</dbReference>
<feature type="transmembrane region" description="Helical" evidence="7">
    <location>
        <begin position="40"/>
        <end position="63"/>
    </location>
</feature>
<comment type="caution">
    <text evidence="9">The sequence shown here is derived from an EMBL/GenBank/DDBJ whole genome shotgun (WGS) entry which is preliminary data.</text>
</comment>
<evidence type="ECO:0000313" key="10">
    <source>
        <dbReference type="Proteomes" id="UP000307380"/>
    </source>
</evidence>
<dbReference type="CDD" id="cd06261">
    <property type="entry name" value="TM_PBP2"/>
    <property type="match status" value="1"/>
</dbReference>
<keyword evidence="2 7" id="KW-0813">Transport</keyword>
<dbReference type="InterPro" id="IPR000515">
    <property type="entry name" value="MetI-like"/>
</dbReference>
<name>A0A4V3WU35_9MICO</name>
<reference evidence="9 10" key="1">
    <citation type="submission" date="2019-04" db="EMBL/GenBank/DDBJ databases">
        <authorList>
            <person name="Jiang L."/>
        </authorList>
    </citation>
    <scope>NUCLEOTIDE SEQUENCE [LARGE SCALE GENOMIC DNA]</scope>
    <source>
        <strain evidence="9 10">YIM 131861</strain>
    </source>
</reference>
<dbReference type="PANTHER" id="PTHR43744:SF12">
    <property type="entry name" value="ABC TRANSPORTER PERMEASE PROTEIN MG189-RELATED"/>
    <property type="match status" value="1"/>
</dbReference>
<accession>A0A4V3WU35</accession>
<feature type="transmembrane region" description="Helical" evidence="7">
    <location>
        <begin position="140"/>
        <end position="162"/>
    </location>
</feature>
<dbReference type="AlphaFoldDB" id="A0A4V3WU35"/>
<dbReference type="InterPro" id="IPR035906">
    <property type="entry name" value="MetI-like_sf"/>
</dbReference>
<comment type="subcellular location">
    <subcellularLocation>
        <location evidence="1 7">Cell membrane</location>
        <topology evidence="1 7">Multi-pass membrane protein</topology>
    </subcellularLocation>
</comment>
<dbReference type="Pfam" id="PF00528">
    <property type="entry name" value="BPD_transp_1"/>
    <property type="match status" value="1"/>
</dbReference>
<keyword evidence="3" id="KW-1003">Cell membrane</keyword>
<gene>
    <name evidence="9" type="ORF">E6C70_11275</name>
</gene>
<feature type="transmembrane region" description="Helical" evidence="7">
    <location>
        <begin position="109"/>
        <end position="128"/>
    </location>
</feature>
<dbReference type="Gene3D" id="1.10.3720.10">
    <property type="entry name" value="MetI-like"/>
    <property type="match status" value="1"/>
</dbReference>
<proteinExistence type="inferred from homology"/>
<evidence type="ECO:0000256" key="6">
    <source>
        <dbReference type="ARBA" id="ARBA00023136"/>
    </source>
</evidence>
<dbReference type="PANTHER" id="PTHR43744">
    <property type="entry name" value="ABC TRANSPORTER PERMEASE PROTEIN MG189-RELATED-RELATED"/>
    <property type="match status" value="1"/>
</dbReference>
<sequence>MAVAFDDTLARDAESATRTLTTVGSRRRGRRPASRRPQRSWWLTASMFLVLAYMLLPLVWLVVSSTKTQESLFTSFGLWFAQPFSLWDNLVGVFTYDGGIYGQWLLNTLMYVVVGAGGATLLATLAGYGLAKFDFTGKRLVMALVIGAIAIPATALTVPTFLLFSNLGLTNTPWAVILPSLISPFGMFLMWVYARDAVPTELLEAARMDGAGELRTFFSISSRMLGPGVVSVLLLEVVGSWNNYFLPLIMLNDPRWYPLTVGLNQWNNQATTQGGEIIYNLVITGSLVMIVPLVIAFLLLQRFWQAGLAAGAVKA</sequence>
<evidence type="ECO:0000256" key="4">
    <source>
        <dbReference type="ARBA" id="ARBA00022692"/>
    </source>
</evidence>
<dbReference type="EMBL" id="SSSN01000007">
    <property type="protein sequence ID" value="THG33997.1"/>
    <property type="molecule type" value="Genomic_DNA"/>
</dbReference>
<comment type="similarity">
    <text evidence="7">Belongs to the binding-protein-dependent transport system permease family.</text>
</comment>
<evidence type="ECO:0000256" key="7">
    <source>
        <dbReference type="RuleBase" id="RU363032"/>
    </source>
</evidence>
<keyword evidence="6 7" id="KW-0472">Membrane</keyword>
<evidence type="ECO:0000313" key="9">
    <source>
        <dbReference type="EMBL" id="THG33997.1"/>
    </source>
</evidence>
<dbReference type="Proteomes" id="UP000307380">
    <property type="component" value="Unassembled WGS sequence"/>
</dbReference>
<dbReference type="PROSITE" id="PS50928">
    <property type="entry name" value="ABC_TM1"/>
    <property type="match status" value="1"/>
</dbReference>
<evidence type="ECO:0000256" key="2">
    <source>
        <dbReference type="ARBA" id="ARBA00022448"/>
    </source>
</evidence>
<evidence type="ECO:0000259" key="8">
    <source>
        <dbReference type="PROSITE" id="PS50928"/>
    </source>
</evidence>
<feature type="domain" description="ABC transmembrane type-1" evidence="8">
    <location>
        <begin position="105"/>
        <end position="300"/>
    </location>
</feature>
<dbReference type="GO" id="GO:0005886">
    <property type="term" value="C:plasma membrane"/>
    <property type="evidence" value="ECO:0007669"/>
    <property type="project" value="UniProtKB-SubCell"/>
</dbReference>
<keyword evidence="4 7" id="KW-0812">Transmembrane</keyword>
<dbReference type="GO" id="GO:0055085">
    <property type="term" value="P:transmembrane transport"/>
    <property type="evidence" value="ECO:0007669"/>
    <property type="project" value="InterPro"/>
</dbReference>
<feature type="transmembrane region" description="Helical" evidence="7">
    <location>
        <begin position="277"/>
        <end position="300"/>
    </location>
</feature>
<dbReference type="SUPFAM" id="SSF161098">
    <property type="entry name" value="MetI-like"/>
    <property type="match status" value="1"/>
</dbReference>
<dbReference type="OrthoDB" id="2063054at2"/>
<keyword evidence="5 7" id="KW-1133">Transmembrane helix</keyword>
<evidence type="ECO:0000256" key="1">
    <source>
        <dbReference type="ARBA" id="ARBA00004651"/>
    </source>
</evidence>
<keyword evidence="10" id="KW-1185">Reference proteome</keyword>
<evidence type="ECO:0000256" key="5">
    <source>
        <dbReference type="ARBA" id="ARBA00022989"/>
    </source>
</evidence>
<evidence type="ECO:0000256" key="3">
    <source>
        <dbReference type="ARBA" id="ARBA00022475"/>
    </source>
</evidence>
<feature type="transmembrane region" description="Helical" evidence="7">
    <location>
        <begin position="174"/>
        <end position="194"/>
    </location>
</feature>